<feature type="chain" id="PRO_5015590479" evidence="1">
    <location>
        <begin position="19"/>
        <end position="221"/>
    </location>
</feature>
<name>A0A2S7IJ74_9BACT</name>
<evidence type="ECO:0000313" key="3">
    <source>
        <dbReference type="Proteomes" id="UP000239590"/>
    </source>
</evidence>
<organism evidence="2 3">
    <name type="scientific">Siphonobacter curvatus</name>
    <dbReference type="NCBI Taxonomy" id="2094562"/>
    <lineage>
        <taxon>Bacteria</taxon>
        <taxon>Pseudomonadati</taxon>
        <taxon>Bacteroidota</taxon>
        <taxon>Cytophagia</taxon>
        <taxon>Cytophagales</taxon>
        <taxon>Cytophagaceae</taxon>
        <taxon>Siphonobacter</taxon>
    </lineage>
</organism>
<dbReference type="OrthoDB" id="940983at2"/>
<evidence type="ECO:0000313" key="2">
    <source>
        <dbReference type="EMBL" id="PQA56315.1"/>
    </source>
</evidence>
<dbReference type="EMBL" id="PTRA01000003">
    <property type="protein sequence ID" value="PQA56315.1"/>
    <property type="molecule type" value="Genomic_DNA"/>
</dbReference>
<protein>
    <submittedName>
        <fullName evidence="2">Uncharacterized protein</fullName>
    </submittedName>
</protein>
<dbReference type="RefSeq" id="WP_104714849.1">
    <property type="nucleotide sequence ID" value="NZ_PTRA01000003.1"/>
</dbReference>
<dbReference type="AlphaFoldDB" id="A0A2S7IJ74"/>
<keyword evidence="1" id="KW-0732">Signal</keyword>
<proteinExistence type="predicted"/>
<evidence type="ECO:0000256" key="1">
    <source>
        <dbReference type="SAM" id="SignalP"/>
    </source>
</evidence>
<feature type="signal peptide" evidence="1">
    <location>
        <begin position="1"/>
        <end position="18"/>
    </location>
</feature>
<reference evidence="3" key="1">
    <citation type="submission" date="2018-02" db="EMBL/GenBank/DDBJ databases">
        <title>Genome sequencing of Solimonas sp. HR-BB.</title>
        <authorList>
            <person name="Lee Y."/>
            <person name="Jeon C.O."/>
        </authorList>
    </citation>
    <scope>NUCLEOTIDE SEQUENCE [LARGE SCALE GENOMIC DNA]</scope>
    <source>
        <strain evidence="3">HR-U</strain>
    </source>
</reference>
<gene>
    <name evidence="2" type="ORF">C5O19_18405</name>
</gene>
<keyword evidence="3" id="KW-1185">Reference proteome</keyword>
<dbReference type="Proteomes" id="UP000239590">
    <property type="component" value="Unassembled WGS sequence"/>
</dbReference>
<comment type="caution">
    <text evidence="2">The sequence shown here is derived from an EMBL/GenBank/DDBJ whole genome shotgun (WGS) entry which is preliminary data.</text>
</comment>
<accession>A0A2S7IJ74</accession>
<sequence length="221" mass="24256">MKLFSILIGLLFSTAALAQLPNANTLKAKINGEAFQSQPRRIRIGAYWWITANTSKPDQSLRIWLGSYDHTEGIEPGTYLVVDADKADSKANKAKVQAGSGYKGLAVIKYVKETREPRMEYHVGKSQNNDETVVVKKNADGSLEATFSGVLAGSYWKEKSSATVFGGMGRLMNKMEDKVITKTTGFDSSIDPEGNGYKQQSKKDSLVLTEGTFHLPLPSKQ</sequence>